<evidence type="ECO:0000256" key="1">
    <source>
        <dbReference type="ARBA" id="ARBA00004123"/>
    </source>
</evidence>
<evidence type="ECO:0000313" key="8">
    <source>
        <dbReference type="EMBL" id="VDD05489.1"/>
    </source>
</evidence>
<proteinExistence type="inferred from homology"/>
<dbReference type="Gene3D" id="3.30.730.10">
    <property type="entry name" value="AP2/ERF domain"/>
    <property type="match status" value="1"/>
</dbReference>
<gene>
    <name evidence="8" type="ORF">BOLC4T22532H</name>
</gene>
<dbReference type="PRINTS" id="PR00367">
    <property type="entry name" value="ETHRSPELEMNT"/>
</dbReference>
<dbReference type="InterPro" id="IPR001471">
    <property type="entry name" value="AP2/ERF_dom"/>
</dbReference>
<evidence type="ECO:0000256" key="4">
    <source>
        <dbReference type="ARBA" id="ARBA00023163"/>
    </source>
</evidence>
<feature type="domain" description="AP2/ERF" evidence="7">
    <location>
        <begin position="13"/>
        <end position="78"/>
    </location>
</feature>
<comment type="subcellular location">
    <subcellularLocation>
        <location evidence="1">Nucleus</location>
    </subcellularLocation>
</comment>
<dbReference type="GO" id="GO:0045893">
    <property type="term" value="P:positive regulation of DNA-templated transcription"/>
    <property type="evidence" value="ECO:0007669"/>
    <property type="project" value="TreeGrafter"/>
</dbReference>
<dbReference type="GO" id="GO:0000976">
    <property type="term" value="F:transcription cis-regulatory region binding"/>
    <property type="evidence" value="ECO:0007669"/>
    <property type="project" value="TreeGrafter"/>
</dbReference>
<reference evidence="8" key="1">
    <citation type="submission" date="2018-11" db="EMBL/GenBank/DDBJ databases">
        <authorList>
            <consortium name="Genoscope - CEA"/>
            <person name="William W."/>
        </authorList>
    </citation>
    <scope>NUCLEOTIDE SEQUENCE</scope>
</reference>
<dbReference type="CDD" id="cd00018">
    <property type="entry name" value="AP2"/>
    <property type="match status" value="1"/>
</dbReference>
<dbReference type="SMART" id="SM00380">
    <property type="entry name" value="AP2"/>
    <property type="match status" value="1"/>
</dbReference>
<organism evidence="8">
    <name type="scientific">Brassica oleracea</name>
    <name type="common">Wild cabbage</name>
    <dbReference type="NCBI Taxonomy" id="3712"/>
    <lineage>
        <taxon>Eukaryota</taxon>
        <taxon>Viridiplantae</taxon>
        <taxon>Streptophyta</taxon>
        <taxon>Embryophyta</taxon>
        <taxon>Tracheophyta</taxon>
        <taxon>Spermatophyta</taxon>
        <taxon>Magnoliopsida</taxon>
        <taxon>eudicotyledons</taxon>
        <taxon>Gunneridae</taxon>
        <taxon>Pentapetalae</taxon>
        <taxon>rosids</taxon>
        <taxon>malvids</taxon>
        <taxon>Brassicales</taxon>
        <taxon>Brassicaceae</taxon>
        <taxon>Brassiceae</taxon>
        <taxon>Brassica</taxon>
    </lineage>
</organism>
<dbReference type="GO" id="GO:0006950">
    <property type="term" value="P:response to stress"/>
    <property type="evidence" value="ECO:0007669"/>
    <property type="project" value="TreeGrafter"/>
</dbReference>
<sequence>MRGKGGPDNPVYRFRGVRQRVWGKRVAEIREPVNHRGGNSKRLWLGTFDTAAEAALAYDRASSAMYVRYARLLAGNFQRL</sequence>
<keyword evidence="4" id="KW-0804">Transcription</keyword>
<evidence type="ECO:0000256" key="3">
    <source>
        <dbReference type="ARBA" id="ARBA00023125"/>
    </source>
</evidence>
<evidence type="ECO:0000256" key="5">
    <source>
        <dbReference type="ARBA" id="ARBA00023242"/>
    </source>
</evidence>
<keyword evidence="5" id="KW-0539">Nucleus</keyword>
<protein>
    <recommendedName>
        <fullName evidence="7">AP2/ERF domain-containing protein</fullName>
    </recommendedName>
</protein>
<dbReference type="PROSITE" id="PS51032">
    <property type="entry name" value="AP2_ERF"/>
    <property type="match status" value="1"/>
</dbReference>
<comment type="similarity">
    <text evidence="6">Belongs to the AP2/ERF transcription factor family. ERF subfamily.</text>
</comment>
<accession>A0A3P6CCU2</accession>
<dbReference type="SUPFAM" id="SSF54171">
    <property type="entry name" value="DNA-binding domain"/>
    <property type="match status" value="1"/>
</dbReference>
<dbReference type="PANTHER" id="PTHR31241:SF73">
    <property type="entry name" value="AP2_ERF DOMAIN-CONTAINING PROTEIN"/>
    <property type="match status" value="1"/>
</dbReference>
<dbReference type="InterPro" id="IPR016177">
    <property type="entry name" value="DNA-bd_dom_sf"/>
</dbReference>
<dbReference type="GO" id="GO:0003700">
    <property type="term" value="F:DNA-binding transcription factor activity"/>
    <property type="evidence" value="ECO:0007669"/>
    <property type="project" value="InterPro"/>
</dbReference>
<dbReference type="InterPro" id="IPR036955">
    <property type="entry name" value="AP2/ERF_dom_sf"/>
</dbReference>
<dbReference type="GO" id="GO:0005634">
    <property type="term" value="C:nucleus"/>
    <property type="evidence" value="ECO:0007669"/>
    <property type="project" value="UniProtKB-SubCell"/>
</dbReference>
<dbReference type="AlphaFoldDB" id="A0A3P6CCU2"/>
<dbReference type="PANTHER" id="PTHR31241">
    <property type="entry name" value="DEHYDRATION-RESPONSIVE ELEMENT-BINDING PROTEIN 2C"/>
    <property type="match status" value="1"/>
</dbReference>
<dbReference type="EMBL" id="LR031873">
    <property type="protein sequence ID" value="VDD05489.1"/>
    <property type="molecule type" value="Genomic_DNA"/>
</dbReference>
<evidence type="ECO:0000256" key="6">
    <source>
        <dbReference type="ARBA" id="ARBA00024343"/>
    </source>
</evidence>
<name>A0A3P6CCU2_BRAOL</name>
<evidence type="ECO:0000256" key="2">
    <source>
        <dbReference type="ARBA" id="ARBA00023015"/>
    </source>
</evidence>
<evidence type="ECO:0000259" key="7">
    <source>
        <dbReference type="PROSITE" id="PS51032"/>
    </source>
</evidence>
<keyword evidence="2" id="KW-0805">Transcription regulation</keyword>
<dbReference type="Pfam" id="PF00847">
    <property type="entry name" value="AP2"/>
    <property type="match status" value="1"/>
</dbReference>
<keyword evidence="3" id="KW-0238">DNA-binding</keyword>